<dbReference type="EMBL" id="HE999757">
    <property type="protein sequence ID" value="CCO11314.2"/>
    <property type="molecule type" value="Genomic_DNA"/>
</dbReference>
<sequence length="75" mass="8671">MAKLNEDQQIALDWLKAQSESDNGDSPLSDIWYMCHLNSAFSIEKKISDSYSKLTKIQEFQVLQAFSEWGLRQDV</sequence>
<dbReference type="OrthoDB" id="2195286at2"/>
<dbReference type="KEGG" id="cml:BN424_1873"/>
<dbReference type="AlphaFoldDB" id="K8E4H0"/>
<evidence type="ECO:0000313" key="1">
    <source>
        <dbReference type="EMBL" id="CCO11314.2"/>
    </source>
</evidence>
<reference evidence="2" key="1">
    <citation type="journal article" date="2013" name="Genome Announc.">
        <title>Complete Chromosome Sequence of Carnobacterium maltaromaticum LMA 28.</title>
        <authorList>
            <person name="Cailliez-Grimal C."/>
            <person name="Chaillou S."/>
            <person name="Anba-Mondoloni J."/>
            <person name="Loux V."/>
            <person name="Afzal M.I."/>
            <person name="Rahman A."/>
            <person name="Kergourlay G."/>
            <person name="Champomier-Verges M.C."/>
            <person name="Zagorec M."/>
            <person name="Dalgaard P."/>
            <person name="Leisner J.J."/>
            <person name="Prevost H."/>
            <person name="Revol-Junelles A.M."/>
            <person name="Borges F."/>
        </authorList>
    </citation>
    <scope>NUCLEOTIDE SEQUENCE</scope>
    <source>
        <strain evidence="2">LMA28</strain>
    </source>
</reference>
<protein>
    <submittedName>
        <fullName evidence="1">Uncharacterized protein</fullName>
    </submittedName>
</protein>
<accession>K8E4H0</accession>
<proteinExistence type="predicted"/>
<organism evidence="1 2">
    <name type="scientific">Carnobacterium maltaromaticum LMA28</name>
    <dbReference type="NCBI Taxonomy" id="1234679"/>
    <lineage>
        <taxon>Bacteria</taxon>
        <taxon>Bacillati</taxon>
        <taxon>Bacillota</taxon>
        <taxon>Bacilli</taxon>
        <taxon>Lactobacillales</taxon>
        <taxon>Carnobacteriaceae</taxon>
        <taxon>Carnobacterium</taxon>
    </lineage>
</organism>
<evidence type="ECO:0000313" key="2">
    <source>
        <dbReference type="Proteomes" id="UP000000212"/>
    </source>
</evidence>
<name>K8E4H0_CARML</name>
<gene>
    <name evidence="1" type="ORF">BN424_1873</name>
</gene>
<dbReference type="RefSeq" id="WP_015076544.1">
    <property type="nucleotide sequence ID" value="NC_019425.2"/>
</dbReference>
<dbReference type="STRING" id="1234679.BN424_1873"/>
<dbReference type="Proteomes" id="UP000000212">
    <property type="component" value="Chromosome"/>
</dbReference>
<keyword evidence="2" id="KW-1185">Reference proteome</keyword>
<dbReference type="HOGENOM" id="CLU_2664339_0_0_9"/>